<evidence type="ECO:0000313" key="2">
    <source>
        <dbReference type="EMBL" id="TRM63199.1"/>
    </source>
</evidence>
<dbReference type="AlphaFoldDB" id="A0A550CEG7"/>
<protein>
    <submittedName>
        <fullName evidence="1">Uncharacterized protein</fullName>
    </submittedName>
</protein>
<gene>
    <name evidence="1" type="ORF">BD626DRAFT_495845</name>
    <name evidence="2" type="ORF">BD626DRAFT_495852</name>
</gene>
<reference evidence="1" key="2">
    <citation type="submission" date="2019-06" db="EMBL/GenBank/DDBJ databases">
        <authorList>
            <consortium name="DOE Joint Genome Institute"/>
            <person name="Ahrendt S.R."/>
            <person name="Cantor M.N."/>
            <person name="Hua S.X."/>
        </authorList>
    </citation>
    <scope>NUCLEOTIDE SEQUENCE</scope>
    <source>
        <strain evidence="1">NL-1724</strain>
    </source>
</reference>
<organism evidence="1 3">
    <name type="scientific">Schizophyllum amplum</name>
    <dbReference type="NCBI Taxonomy" id="97359"/>
    <lineage>
        <taxon>Eukaryota</taxon>
        <taxon>Fungi</taxon>
        <taxon>Dikarya</taxon>
        <taxon>Basidiomycota</taxon>
        <taxon>Agaricomycotina</taxon>
        <taxon>Agaricomycetes</taxon>
        <taxon>Agaricomycetidae</taxon>
        <taxon>Agaricales</taxon>
        <taxon>Schizophyllaceae</taxon>
        <taxon>Schizophyllum</taxon>
    </lineage>
</organism>
<evidence type="ECO:0000313" key="3">
    <source>
        <dbReference type="Proteomes" id="UP000320762"/>
    </source>
</evidence>
<dbReference type="Proteomes" id="UP000320762">
    <property type="component" value="Unassembled WGS sequence"/>
</dbReference>
<sequence>MCGITALPYRSRRWKSSACRTRPLHVLFRNWLPRSDARSSPPTLRCIAKKAVFVMWRRFCLPRYAPGCKPRLRTFLDTTSS</sequence>
<keyword evidence="3" id="KW-1185">Reference proteome</keyword>
<dbReference type="EMBL" id="VDMD01000010">
    <property type="protein sequence ID" value="TRM63195.1"/>
    <property type="molecule type" value="Genomic_DNA"/>
</dbReference>
<proteinExistence type="predicted"/>
<accession>A0A550CEG7</accession>
<evidence type="ECO:0000313" key="1">
    <source>
        <dbReference type="EMBL" id="TRM63195.1"/>
    </source>
</evidence>
<name>A0A550CEG7_9AGAR</name>
<comment type="caution">
    <text evidence="1">The sequence shown here is derived from an EMBL/GenBank/DDBJ whole genome shotgun (WGS) entry which is preliminary data.</text>
</comment>
<reference evidence="1 3" key="1">
    <citation type="journal article" date="2019" name="New Phytol.">
        <title>Comparative genomics reveals unique wood-decay strategies and fruiting body development in the Schizophyllaceae.</title>
        <authorList>
            <person name="Almasi E."/>
            <person name="Sahu N."/>
            <person name="Krizsan K."/>
            <person name="Balint B."/>
            <person name="Kovacs G.M."/>
            <person name="Kiss B."/>
            <person name="Cseklye J."/>
            <person name="Drula E."/>
            <person name="Henrissat B."/>
            <person name="Nagy I."/>
            <person name="Chovatia M."/>
            <person name="Adam C."/>
            <person name="LaButti K."/>
            <person name="Lipzen A."/>
            <person name="Riley R."/>
            <person name="Grigoriev I.V."/>
            <person name="Nagy L.G."/>
        </authorList>
    </citation>
    <scope>NUCLEOTIDE SEQUENCE [LARGE SCALE GENOMIC DNA]</scope>
    <source>
        <strain evidence="1 3">NL-1724</strain>
    </source>
</reference>
<dbReference type="EMBL" id="VDMD01000010">
    <property type="protein sequence ID" value="TRM63199.1"/>
    <property type="molecule type" value="Genomic_DNA"/>
</dbReference>